<dbReference type="Gene3D" id="2.40.170.20">
    <property type="entry name" value="TonB-dependent receptor, beta-barrel domain"/>
    <property type="match status" value="1"/>
</dbReference>
<keyword evidence="2 7" id="KW-0813">Transport</keyword>
<gene>
    <name evidence="9" type="ORF">CCY01nite_38670</name>
</gene>
<keyword evidence="3 7" id="KW-1134">Transmembrane beta strand</keyword>
<dbReference type="AlphaFoldDB" id="A0A512RPJ0"/>
<evidence type="ECO:0000256" key="5">
    <source>
        <dbReference type="ARBA" id="ARBA00023136"/>
    </source>
</evidence>
<dbReference type="NCBIfam" id="TIGR04057">
    <property type="entry name" value="SusC_RagA_signa"/>
    <property type="match status" value="1"/>
</dbReference>
<evidence type="ECO:0000256" key="3">
    <source>
        <dbReference type="ARBA" id="ARBA00022452"/>
    </source>
</evidence>
<dbReference type="SUPFAM" id="SSF56935">
    <property type="entry name" value="Porins"/>
    <property type="match status" value="1"/>
</dbReference>
<comment type="subcellular location">
    <subcellularLocation>
        <location evidence="1 7">Cell outer membrane</location>
        <topology evidence="1 7">Multi-pass membrane protein</topology>
    </subcellularLocation>
</comment>
<evidence type="ECO:0000256" key="7">
    <source>
        <dbReference type="PROSITE-ProRule" id="PRU01360"/>
    </source>
</evidence>
<keyword evidence="10" id="KW-1185">Reference proteome</keyword>
<dbReference type="Pfam" id="PF07715">
    <property type="entry name" value="Plug"/>
    <property type="match status" value="1"/>
</dbReference>
<dbReference type="InterPro" id="IPR037066">
    <property type="entry name" value="Plug_dom_sf"/>
</dbReference>
<evidence type="ECO:0000256" key="4">
    <source>
        <dbReference type="ARBA" id="ARBA00022692"/>
    </source>
</evidence>
<dbReference type="PROSITE" id="PS52016">
    <property type="entry name" value="TONB_DEPENDENT_REC_3"/>
    <property type="match status" value="1"/>
</dbReference>
<evidence type="ECO:0000313" key="10">
    <source>
        <dbReference type="Proteomes" id="UP000321436"/>
    </source>
</evidence>
<dbReference type="Proteomes" id="UP000321436">
    <property type="component" value="Unassembled WGS sequence"/>
</dbReference>
<accession>A0A512RPJ0</accession>
<evidence type="ECO:0000259" key="8">
    <source>
        <dbReference type="Pfam" id="PF07715"/>
    </source>
</evidence>
<proteinExistence type="inferred from homology"/>
<dbReference type="InterPro" id="IPR023996">
    <property type="entry name" value="TonB-dep_OMP_SusC/RagA"/>
</dbReference>
<dbReference type="InterPro" id="IPR039426">
    <property type="entry name" value="TonB-dep_rcpt-like"/>
</dbReference>
<feature type="domain" description="TonB-dependent receptor plug" evidence="8">
    <location>
        <begin position="54"/>
        <end position="160"/>
    </location>
</feature>
<evidence type="ECO:0000256" key="6">
    <source>
        <dbReference type="ARBA" id="ARBA00023237"/>
    </source>
</evidence>
<dbReference type="GO" id="GO:0009279">
    <property type="term" value="C:cell outer membrane"/>
    <property type="evidence" value="ECO:0007669"/>
    <property type="project" value="UniProtKB-SubCell"/>
</dbReference>
<dbReference type="InterPro" id="IPR012910">
    <property type="entry name" value="Plug_dom"/>
</dbReference>
<evidence type="ECO:0000256" key="1">
    <source>
        <dbReference type="ARBA" id="ARBA00004571"/>
    </source>
</evidence>
<protein>
    <submittedName>
        <fullName evidence="9">SusC/RagA family TonB-linked outer membrane protein</fullName>
    </submittedName>
</protein>
<keyword evidence="5 7" id="KW-0472">Membrane</keyword>
<dbReference type="InterPro" id="IPR023997">
    <property type="entry name" value="TonB-dep_OMP_SusC/RagA_CS"/>
</dbReference>
<keyword evidence="4 7" id="KW-0812">Transmembrane</keyword>
<sequence length="1000" mass="112336">MLLVSYVGMEPKTIKLSQSNLENGTLAIMLQYSISALATVEVSVSTGYQTIPRERATGSFVVIDSALLNRSISTNILDRLDGTTSGLIFNKSLTNQGNNATISIRGRSTLFANPDPLIVLDNFPYDGDLNNINPADIESVTILKDAAAASIWGVRAGNGVIVITTKRGKYNQKPTIHFTNNLTLKAKPDQYYLPRLSSAEYIDAERFLFEKGAYNTTINNGFGAISDVVDILTRQRNNSITEQEAATALDRLKNQDVRNDINKYLLRESILQQHQLNINGGGLNNRYFISTAYDRNKNAAVSDQFDRITITANNTYQLLNNRAELFTGITFTNSITRSNITSYSPFTPYEQLADPNGNALPVYGGLQLLRRSYIDTAGDGKLLDWNFRPLEERYANTKDGLTDYRINTTFKYSLLDGLDISLNYQYERANGSRENLNNVNSFFTRNLINTHSITDGLTGDIRRVIPTGDIINRRNNSFGSHYGRFQLNFSRKFRQHHDVNVVAGIEVKSYRSDYNSQTLYGYDPLTASNQNATIDFTALYPLFYNPARSGRIPSEQMEQWASDRYRSYYFNGSYGFKSRYILSLSARKDQSNLFGVNSNQKGVPLWSAGFLYKLSEEDFYNISWLPKLAIRATYGYNGNVDRSMSALFTSTLFTYNMYNVLYARVVNPPNPSLRWEKIENINLGLDFSIHGNILQGSIEYYRKKGLDLIGSASIAPQTGISSFKGNTANILTNGIDVVLHAVISDRKIKWNTDFLLSFTRDKVTKYDFKQSTNLTVARSNPQNPAVNYPYYALFSFAWEGLNAEGNPVGIADGSESTNYAAILNSTNTEALVYSGNATPATFGSLRNTFSFGRASLSANITYKLGYYFRRNSISYATLLNGGVNAYQQADYSKRWQQPGDELRTNVPSFTYPANANRDNFYQYSTALIENASHIRLQDIQFNYLLNTGARFPLKNARLILYVRNIGILWKSTDHNIDPDFTLGNAIPDPLSVSMGINFNL</sequence>
<keyword evidence="6 7" id="KW-0998">Cell outer membrane</keyword>
<comment type="caution">
    <text evidence="9">The sequence shown here is derived from an EMBL/GenBank/DDBJ whole genome shotgun (WGS) entry which is preliminary data.</text>
</comment>
<evidence type="ECO:0000256" key="2">
    <source>
        <dbReference type="ARBA" id="ARBA00022448"/>
    </source>
</evidence>
<dbReference type="EMBL" id="BKAU01000005">
    <property type="protein sequence ID" value="GEP97607.1"/>
    <property type="molecule type" value="Genomic_DNA"/>
</dbReference>
<dbReference type="Gene3D" id="2.170.130.10">
    <property type="entry name" value="TonB-dependent receptor, plug domain"/>
    <property type="match status" value="1"/>
</dbReference>
<name>A0A512RPJ0_9BACT</name>
<comment type="similarity">
    <text evidence="7">Belongs to the TonB-dependent receptor family.</text>
</comment>
<evidence type="ECO:0000313" key="9">
    <source>
        <dbReference type="EMBL" id="GEP97607.1"/>
    </source>
</evidence>
<dbReference type="InterPro" id="IPR036942">
    <property type="entry name" value="Beta-barrel_TonB_sf"/>
</dbReference>
<dbReference type="NCBIfam" id="TIGR04056">
    <property type="entry name" value="OMP_RagA_SusC"/>
    <property type="match status" value="1"/>
</dbReference>
<reference evidence="9 10" key="1">
    <citation type="submission" date="2019-07" db="EMBL/GenBank/DDBJ databases">
        <title>Whole genome shotgun sequence of Chitinophaga cymbidii NBRC 109752.</title>
        <authorList>
            <person name="Hosoyama A."/>
            <person name="Uohara A."/>
            <person name="Ohji S."/>
            <person name="Ichikawa N."/>
        </authorList>
    </citation>
    <scope>NUCLEOTIDE SEQUENCE [LARGE SCALE GENOMIC DNA]</scope>
    <source>
        <strain evidence="9 10">NBRC 109752</strain>
    </source>
</reference>
<organism evidence="9 10">
    <name type="scientific">Chitinophaga cymbidii</name>
    <dbReference type="NCBI Taxonomy" id="1096750"/>
    <lineage>
        <taxon>Bacteria</taxon>
        <taxon>Pseudomonadati</taxon>
        <taxon>Bacteroidota</taxon>
        <taxon>Chitinophagia</taxon>
        <taxon>Chitinophagales</taxon>
        <taxon>Chitinophagaceae</taxon>
        <taxon>Chitinophaga</taxon>
    </lineage>
</organism>